<evidence type="ECO:0000256" key="11">
    <source>
        <dbReference type="ARBA" id="ARBA00032707"/>
    </source>
</evidence>
<evidence type="ECO:0000256" key="9">
    <source>
        <dbReference type="ARBA" id="ARBA00023136"/>
    </source>
</evidence>
<keyword evidence="14" id="KW-0961">Cell wall biogenesis/degradation</keyword>
<dbReference type="PANTHER" id="PTHR30622:SF4">
    <property type="entry name" value="UNDECAPRENYL-DIPHOSPHATASE"/>
    <property type="match status" value="1"/>
</dbReference>
<evidence type="ECO:0000313" key="16">
    <source>
        <dbReference type="Proteomes" id="UP000319771"/>
    </source>
</evidence>
<dbReference type="EC" id="3.6.1.27" evidence="3 14"/>
<evidence type="ECO:0000256" key="6">
    <source>
        <dbReference type="ARBA" id="ARBA00022692"/>
    </source>
</evidence>
<dbReference type="EMBL" id="VBPB01000311">
    <property type="protein sequence ID" value="TMQ69425.1"/>
    <property type="molecule type" value="Genomic_DNA"/>
</dbReference>
<evidence type="ECO:0000256" key="13">
    <source>
        <dbReference type="ARBA" id="ARBA00047594"/>
    </source>
</evidence>
<dbReference type="HAMAP" id="MF_01006">
    <property type="entry name" value="Undec_diphosphatase"/>
    <property type="match status" value="1"/>
</dbReference>
<keyword evidence="6 14" id="KW-0812">Transmembrane</keyword>
<reference evidence="15 16" key="1">
    <citation type="journal article" date="2019" name="Nat. Microbiol.">
        <title>Mediterranean grassland soil C-N compound turnover is dependent on rainfall and depth, and is mediated by genomically divergent microorganisms.</title>
        <authorList>
            <person name="Diamond S."/>
            <person name="Andeer P.F."/>
            <person name="Li Z."/>
            <person name="Crits-Christoph A."/>
            <person name="Burstein D."/>
            <person name="Anantharaman K."/>
            <person name="Lane K.R."/>
            <person name="Thomas B.C."/>
            <person name="Pan C."/>
            <person name="Northen T.R."/>
            <person name="Banfield J.F."/>
        </authorList>
    </citation>
    <scope>NUCLEOTIDE SEQUENCE [LARGE SCALE GENOMIC DNA]</scope>
    <source>
        <strain evidence="15">WS_11</strain>
    </source>
</reference>
<dbReference type="GO" id="GO:0009252">
    <property type="term" value="P:peptidoglycan biosynthetic process"/>
    <property type="evidence" value="ECO:0007669"/>
    <property type="project" value="UniProtKB-KW"/>
</dbReference>
<evidence type="ECO:0000256" key="1">
    <source>
        <dbReference type="ARBA" id="ARBA00004651"/>
    </source>
</evidence>
<feature type="transmembrane region" description="Helical" evidence="14">
    <location>
        <begin position="188"/>
        <end position="206"/>
    </location>
</feature>
<keyword evidence="14" id="KW-0133">Cell shape</keyword>
<evidence type="ECO:0000256" key="7">
    <source>
        <dbReference type="ARBA" id="ARBA00022801"/>
    </source>
</evidence>
<keyword evidence="9 14" id="KW-0472">Membrane</keyword>
<sequence>MLACAGMSPFQAALLGAVQGLTEFLPISSSAHLYLIPRLLGWPYAGMAFDVALHWGTLAALVAAFWGDWVALGRAALKGAPQARRAARVTLLKIAVASVPAAVTGLLLRHLEARLRAPAIQAATLALFGFLLWWVDRSAPRGEATRDPGWRACLVMGTAQSLSLVPGVSRSGITITTGRAAGLDRVSAARFSFLLSTPITFGAGLLEMHHLGHGLSAGSVAIGITTAAVTGFFAIRGLIRWLGRAGFGVFFAYRLALAALVVFSLRR</sequence>
<proteinExistence type="inferred from homology"/>
<evidence type="ECO:0000256" key="4">
    <source>
        <dbReference type="ARBA" id="ARBA00021581"/>
    </source>
</evidence>
<name>A0A538U0I2_UNCEI</name>
<comment type="function">
    <text evidence="14">Catalyzes the dephosphorylation of undecaprenyl diphosphate (UPP). Confers resistance to bacitracin.</text>
</comment>
<dbReference type="GO" id="GO:0046677">
    <property type="term" value="P:response to antibiotic"/>
    <property type="evidence" value="ECO:0007669"/>
    <property type="project" value="UniProtKB-UniRule"/>
</dbReference>
<keyword evidence="7 14" id="KW-0378">Hydrolase</keyword>
<comment type="similarity">
    <text evidence="2 14">Belongs to the UppP family.</text>
</comment>
<evidence type="ECO:0000256" key="12">
    <source>
        <dbReference type="ARBA" id="ARBA00032932"/>
    </source>
</evidence>
<keyword evidence="10 14" id="KW-0046">Antibiotic resistance</keyword>
<keyword evidence="5 14" id="KW-1003">Cell membrane</keyword>
<feature type="transmembrane region" description="Helical" evidence="14">
    <location>
        <begin position="119"/>
        <end position="136"/>
    </location>
</feature>
<dbReference type="Proteomes" id="UP000319771">
    <property type="component" value="Unassembled WGS sequence"/>
</dbReference>
<evidence type="ECO:0000313" key="15">
    <source>
        <dbReference type="EMBL" id="TMQ69425.1"/>
    </source>
</evidence>
<keyword evidence="14" id="KW-0573">Peptidoglycan synthesis</keyword>
<dbReference type="PANTHER" id="PTHR30622">
    <property type="entry name" value="UNDECAPRENYL-DIPHOSPHATASE"/>
    <property type="match status" value="1"/>
</dbReference>
<feature type="transmembrane region" description="Helical" evidence="14">
    <location>
        <begin position="86"/>
        <end position="107"/>
    </location>
</feature>
<dbReference type="GO" id="GO:0005886">
    <property type="term" value="C:plasma membrane"/>
    <property type="evidence" value="ECO:0007669"/>
    <property type="project" value="UniProtKB-SubCell"/>
</dbReference>
<dbReference type="GO" id="GO:0071555">
    <property type="term" value="P:cell wall organization"/>
    <property type="evidence" value="ECO:0007669"/>
    <property type="project" value="UniProtKB-KW"/>
</dbReference>
<keyword evidence="8 14" id="KW-1133">Transmembrane helix</keyword>
<accession>A0A538U0I2</accession>
<dbReference type="AlphaFoldDB" id="A0A538U0I2"/>
<comment type="catalytic activity">
    <reaction evidence="13 14">
        <text>di-trans,octa-cis-undecaprenyl diphosphate + H2O = di-trans,octa-cis-undecaprenyl phosphate + phosphate + H(+)</text>
        <dbReference type="Rhea" id="RHEA:28094"/>
        <dbReference type="ChEBI" id="CHEBI:15377"/>
        <dbReference type="ChEBI" id="CHEBI:15378"/>
        <dbReference type="ChEBI" id="CHEBI:43474"/>
        <dbReference type="ChEBI" id="CHEBI:58405"/>
        <dbReference type="ChEBI" id="CHEBI:60392"/>
        <dbReference type="EC" id="3.6.1.27"/>
    </reaction>
</comment>
<comment type="caution">
    <text evidence="15">The sequence shown here is derived from an EMBL/GenBank/DDBJ whole genome shotgun (WGS) entry which is preliminary data.</text>
</comment>
<organism evidence="15 16">
    <name type="scientific">Eiseniibacteriota bacterium</name>
    <dbReference type="NCBI Taxonomy" id="2212470"/>
    <lineage>
        <taxon>Bacteria</taxon>
        <taxon>Candidatus Eiseniibacteriota</taxon>
    </lineage>
</organism>
<protein>
    <recommendedName>
        <fullName evidence="4 14">Undecaprenyl-diphosphatase</fullName>
        <ecNumber evidence="3 14">3.6.1.27</ecNumber>
    </recommendedName>
    <alternativeName>
        <fullName evidence="12 14">Bacitracin resistance protein</fullName>
    </alternativeName>
    <alternativeName>
        <fullName evidence="11 14">Undecaprenyl pyrophosphate phosphatase</fullName>
    </alternativeName>
</protein>
<evidence type="ECO:0000256" key="14">
    <source>
        <dbReference type="HAMAP-Rule" id="MF_01006"/>
    </source>
</evidence>
<evidence type="ECO:0000256" key="8">
    <source>
        <dbReference type="ARBA" id="ARBA00022989"/>
    </source>
</evidence>
<comment type="subcellular location">
    <subcellularLocation>
        <location evidence="1 14">Cell membrane</location>
        <topology evidence="1 14">Multi-pass membrane protein</topology>
    </subcellularLocation>
</comment>
<dbReference type="Pfam" id="PF02673">
    <property type="entry name" value="BacA"/>
    <property type="match status" value="1"/>
</dbReference>
<evidence type="ECO:0000256" key="10">
    <source>
        <dbReference type="ARBA" id="ARBA00023251"/>
    </source>
</evidence>
<evidence type="ECO:0000256" key="5">
    <source>
        <dbReference type="ARBA" id="ARBA00022475"/>
    </source>
</evidence>
<feature type="transmembrane region" description="Helical" evidence="14">
    <location>
        <begin position="245"/>
        <end position="265"/>
    </location>
</feature>
<feature type="transmembrane region" description="Helical" evidence="14">
    <location>
        <begin position="218"/>
        <end position="239"/>
    </location>
</feature>
<dbReference type="GO" id="GO:0008360">
    <property type="term" value="P:regulation of cell shape"/>
    <property type="evidence" value="ECO:0007669"/>
    <property type="project" value="UniProtKB-KW"/>
</dbReference>
<feature type="transmembrane region" description="Helical" evidence="14">
    <location>
        <begin position="44"/>
        <end position="66"/>
    </location>
</feature>
<evidence type="ECO:0000256" key="3">
    <source>
        <dbReference type="ARBA" id="ARBA00012374"/>
    </source>
</evidence>
<comment type="miscellaneous">
    <text evidence="14">Bacitracin is thought to be involved in the inhibition of peptidoglycan synthesis by sequestering undecaprenyl diphosphate, thereby reducing the pool of lipid carrier available.</text>
</comment>
<gene>
    <name evidence="14" type="primary">uppP</name>
    <name evidence="15" type="ORF">E6K81_14980</name>
</gene>
<dbReference type="InterPro" id="IPR003824">
    <property type="entry name" value="UppP"/>
</dbReference>
<dbReference type="GO" id="GO:0050380">
    <property type="term" value="F:undecaprenyl-diphosphatase activity"/>
    <property type="evidence" value="ECO:0007669"/>
    <property type="project" value="UniProtKB-UniRule"/>
</dbReference>
<evidence type="ECO:0000256" key="2">
    <source>
        <dbReference type="ARBA" id="ARBA00010621"/>
    </source>
</evidence>